<dbReference type="EMBL" id="GGEC01072493">
    <property type="protein sequence ID" value="MBX52977.1"/>
    <property type="molecule type" value="Transcribed_RNA"/>
</dbReference>
<organism evidence="1">
    <name type="scientific">Rhizophora mucronata</name>
    <name type="common">Asiatic mangrove</name>
    <dbReference type="NCBI Taxonomy" id="61149"/>
    <lineage>
        <taxon>Eukaryota</taxon>
        <taxon>Viridiplantae</taxon>
        <taxon>Streptophyta</taxon>
        <taxon>Embryophyta</taxon>
        <taxon>Tracheophyta</taxon>
        <taxon>Spermatophyta</taxon>
        <taxon>Magnoliopsida</taxon>
        <taxon>eudicotyledons</taxon>
        <taxon>Gunneridae</taxon>
        <taxon>Pentapetalae</taxon>
        <taxon>rosids</taxon>
        <taxon>fabids</taxon>
        <taxon>Malpighiales</taxon>
        <taxon>Rhizophoraceae</taxon>
        <taxon>Rhizophora</taxon>
    </lineage>
</organism>
<protein>
    <submittedName>
        <fullName evidence="1">Uncharacterized protein</fullName>
    </submittedName>
</protein>
<sequence>MVLFLKRQFKTSLLGDLIEKLLQYSWDYLRSPATESYTNLLVI</sequence>
<accession>A0A2P2PE11</accession>
<dbReference type="AlphaFoldDB" id="A0A2P2PE11"/>
<proteinExistence type="predicted"/>
<reference evidence="1" key="1">
    <citation type="submission" date="2018-02" db="EMBL/GenBank/DDBJ databases">
        <title>Rhizophora mucronata_Transcriptome.</title>
        <authorList>
            <person name="Meera S.P."/>
            <person name="Sreeshan A."/>
            <person name="Augustine A."/>
        </authorList>
    </citation>
    <scope>NUCLEOTIDE SEQUENCE</scope>
    <source>
        <tissue evidence="1">Leaf</tissue>
    </source>
</reference>
<name>A0A2P2PE11_RHIMU</name>
<evidence type="ECO:0000313" key="1">
    <source>
        <dbReference type="EMBL" id="MBX52977.1"/>
    </source>
</evidence>